<proteinExistence type="predicted"/>
<evidence type="ECO:0000313" key="2">
    <source>
        <dbReference type="EMBL" id="MBX56167.1"/>
    </source>
</evidence>
<organism evidence="2">
    <name type="scientific">Rhizophora mucronata</name>
    <name type="common">Asiatic mangrove</name>
    <dbReference type="NCBI Taxonomy" id="61149"/>
    <lineage>
        <taxon>Eukaryota</taxon>
        <taxon>Viridiplantae</taxon>
        <taxon>Streptophyta</taxon>
        <taxon>Embryophyta</taxon>
        <taxon>Tracheophyta</taxon>
        <taxon>Spermatophyta</taxon>
        <taxon>Magnoliopsida</taxon>
        <taxon>eudicotyledons</taxon>
        <taxon>Gunneridae</taxon>
        <taxon>Pentapetalae</taxon>
        <taxon>rosids</taxon>
        <taxon>fabids</taxon>
        <taxon>Malpighiales</taxon>
        <taxon>Rhizophoraceae</taxon>
        <taxon>Rhizophora</taxon>
    </lineage>
</organism>
<evidence type="ECO:0000256" key="1">
    <source>
        <dbReference type="SAM" id="MobiDB-lite"/>
    </source>
</evidence>
<dbReference type="EMBL" id="GGEC01075683">
    <property type="protein sequence ID" value="MBX56167.1"/>
    <property type="molecule type" value="Transcribed_RNA"/>
</dbReference>
<accession>A0A2P2PN17</accession>
<dbReference type="AlphaFoldDB" id="A0A2P2PN17"/>
<protein>
    <submittedName>
        <fullName evidence="2">Uncharacterized protein MANES_06G163500</fullName>
    </submittedName>
</protein>
<name>A0A2P2PN17_RHIMU</name>
<feature type="region of interest" description="Disordered" evidence="1">
    <location>
        <begin position="137"/>
        <end position="164"/>
    </location>
</feature>
<sequence length="164" mass="17936">MDAGECQNETKKTTLQNKIQVEDTVDGDNRKESYNLRASMMNQNEDAVVQATKSNLDADNLVCLIGINCSGDGDAKVDLLNKTQLASEEAGNVPTNVEISALSAVKVRERVKSQEIDLGFPWVDFSENHDNATKSHLEVCSEKPSKVLPDSNSTTLKNPEEGRP</sequence>
<reference evidence="2" key="1">
    <citation type="submission" date="2018-02" db="EMBL/GenBank/DDBJ databases">
        <title>Rhizophora mucronata_Transcriptome.</title>
        <authorList>
            <person name="Meera S.P."/>
            <person name="Sreeshan A."/>
            <person name="Augustine A."/>
        </authorList>
    </citation>
    <scope>NUCLEOTIDE SEQUENCE</scope>
    <source>
        <tissue evidence="2">Leaf</tissue>
    </source>
</reference>